<dbReference type="InterPro" id="IPR039426">
    <property type="entry name" value="TonB-dep_rcpt-like"/>
</dbReference>
<dbReference type="InterPro" id="IPR037066">
    <property type="entry name" value="Plug_dom_sf"/>
</dbReference>
<dbReference type="PANTHER" id="PTHR32552:SF89">
    <property type="entry name" value="CATECHOLATE SIDEROPHORE RECEPTOR FIU"/>
    <property type="match status" value="1"/>
</dbReference>
<gene>
    <name evidence="14" type="ORF">GCM10008942_36480</name>
</gene>
<dbReference type="Pfam" id="PF07660">
    <property type="entry name" value="STN"/>
    <property type="match status" value="1"/>
</dbReference>
<evidence type="ECO:0000313" key="14">
    <source>
        <dbReference type="EMBL" id="GAA0584286.1"/>
    </source>
</evidence>
<evidence type="ECO:0000256" key="11">
    <source>
        <dbReference type="ARBA" id="ARBA00023237"/>
    </source>
</evidence>
<evidence type="ECO:0000256" key="2">
    <source>
        <dbReference type="ARBA" id="ARBA00022448"/>
    </source>
</evidence>
<dbReference type="Gene3D" id="2.170.130.10">
    <property type="entry name" value="TonB-dependent receptor, plug domain"/>
    <property type="match status" value="1"/>
</dbReference>
<dbReference type="SUPFAM" id="SSF56935">
    <property type="entry name" value="Porins"/>
    <property type="match status" value="1"/>
</dbReference>
<evidence type="ECO:0000256" key="1">
    <source>
        <dbReference type="ARBA" id="ARBA00004571"/>
    </source>
</evidence>
<evidence type="ECO:0000256" key="6">
    <source>
        <dbReference type="ARBA" id="ARBA00022729"/>
    </source>
</evidence>
<keyword evidence="9 12" id="KW-0798">TonB box</keyword>
<evidence type="ECO:0000256" key="9">
    <source>
        <dbReference type="ARBA" id="ARBA00023077"/>
    </source>
</evidence>
<dbReference type="Pfam" id="PF07715">
    <property type="entry name" value="Plug"/>
    <property type="match status" value="1"/>
</dbReference>
<keyword evidence="7" id="KW-0408">Iron</keyword>
<dbReference type="InterPro" id="IPR011662">
    <property type="entry name" value="Secretin/TonB_short_N"/>
</dbReference>
<accession>A0ABN1F7G1</accession>
<comment type="subcellular location">
    <subcellularLocation>
        <location evidence="1">Cell outer membrane</location>
        <topology evidence="1">Multi-pass membrane protein</topology>
    </subcellularLocation>
</comment>
<dbReference type="InterPro" id="IPR036942">
    <property type="entry name" value="Beta-barrel_TonB_sf"/>
</dbReference>
<keyword evidence="11" id="KW-0998">Cell outer membrane</keyword>
<evidence type="ECO:0000256" key="4">
    <source>
        <dbReference type="ARBA" id="ARBA00022496"/>
    </source>
</evidence>
<comment type="similarity">
    <text evidence="12">Belongs to the TonB-dependent receptor family.</text>
</comment>
<keyword evidence="5" id="KW-0812">Transmembrane</keyword>
<dbReference type="InterPro" id="IPR000531">
    <property type="entry name" value="Beta-barrel_TonB"/>
</dbReference>
<dbReference type="Gene3D" id="2.40.170.20">
    <property type="entry name" value="TonB-dependent receptor, beta-barrel domain"/>
    <property type="match status" value="1"/>
</dbReference>
<dbReference type="Proteomes" id="UP001499951">
    <property type="component" value="Unassembled WGS sequence"/>
</dbReference>
<keyword evidence="4" id="KW-0410">Iron transport</keyword>
<name>A0ABN1F7G1_9PROT</name>
<dbReference type="EMBL" id="BAAADD010000011">
    <property type="protein sequence ID" value="GAA0584286.1"/>
    <property type="molecule type" value="Genomic_DNA"/>
</dbReference>
<dbReference type="SMART" id="SM00965">
    <property type="entry name" value="STN"/>
    <property type="match status" value="1"/>
</dbReference>
<dbReference type="Pfam" id="PF00593">
    <property type="entry name" value="TonB_dep_Rec_b-barrel"/>
    <property type="match status" value="1"/>
</dbReference>
<evidence type="ECO:0000256" key="12">
    <source>
        <dbReference type="RuleBase" id="RU003357"/>
    </source>
</evidence>
<evidence type="ECO:0000259" key="13">
    <source>
        <dbReference type="SMART" id="SM00965"/>
    </source>
</evidence>
<evidence type="ECO:0000313" key="15">
    <source>
        <dbReference type="Proteomes" id="UP001499951"/>
    </source>
</evidence>
<keyword evidence="10 12" id="KW-0472">Membrane</keyword>
<evidence type="ECO:0000256" key="3">
    <source>
        <dbReference type="ARBA" id="ARBA00022452"/>
    </source>
</evidence>
<protein>
    <recommendedName>
        <fullName evidence="13">Secretin/TonB short N-terminal domain-containing protein</fullName>
    </recommendedName>
</protein>
<keyword evidence="15" id="KW-1185">Reference proteome</keyword>
<sequence length="883" mass="95937">MGATEPVYQFDIQAQPLSQALTEFSQASAQQIIYSEDLTKGHTAPALRGNYTAGKALGVLLAGTDLKSEPSASGVLMIQKRETSGSAETPETVIVTGTARAERRFDVDYAVNSLSQDQVAKLAPINYADMLGMLPGIQVEATGGEVQNITRVRGIPDDRGYLVFQQDGLPFFQEIDGYFFNSGDGMNRYDLMTERVEVVRGGPSAIYASDAAAIANNITVTGSDKSRGKGQVTLGDSGLYRLDGMQSGALTDNTHYAIGGFIRYNSGYRDNGFPTDKGGQLRANITRDLGNGTLKVSATYLNDHNVFYLPIPIADPNNPSVSLDKYINYFSGTMNSPAFRNVTISYQDGNGVTRSLNRDLSNGRHITFGNLAASYEGNFNDWLVSFKAGYTVGKLDFDALYSTTNPYDANAFEANFLPRAQAAFASQGSVARLGFALAGTNGSVPYDPYTASGLVMQAQYRAITSNFYSGQSDLSVGHKFETGFGSHDIKVGVYDAVWHLANFKAYQVYLIEVAGKPRTLDLAAYSANGSVLGYVTDHGALNDASTLASGKTDASMIALYANDTWDVFSNLRLDAGIRQEWYNYNGVGADVASQNRGNALTLADDSSRYFTGASYAHTMKPKATNWTVGLNYDFNANFGTYGRASHTEVPPSSGEAYSDDPSTTITKANQYEFGVKAAFERSYLYVTGFYTKFDPLDASFTAYNPQTGRNDQTEDFIGTATVMGVEIDGNYSPLSWLSFAGSLTINDPQYQDLFNNAGADPHAVNGKQIVREPKIFGNIRPTVNFDWGNNQFEIYGRYEYTSKRYVDYFNQTALPSYDTIGAGITATHGDWKIQLVGDNLANAHGLTEGNPRTDVLSGQGNKTAVYGRPIFGRSFRLIVGTSW</sequence>
<dbReference type="PANTHER" id="PTHR32552">
    <property type="entry name" value="FERRICHROME IRON RECEPTOR-RELATED"/>
    <property type="match status" value="1"/>
</dbReference>
<evidence type="ECO:0000256" key="10">
    <source>
        <dbReference type="ARBA" id="ARBA00023136"/>
    </source>
</evidence>
<dbReference type="Gene3D" id="3.55.50.30">
    <property type="match status" value="1"/>
</dbReference>
<evidence type="ECO:0000256" key="5">
    <source>
        <dbReference type="ARBA" id="ARBA00022692"/>
    </source>
</evidence>
<comment type="caution">
    <text evidence="14">The sequence shown here is derived from an EMBL/GenBank/DDBJ whole genome shotgun (WGS) entry which is preliminary data.</text>
</comment>
<keyword evidence="8" id="KW-0406">Ion transport</keyword>
<reference evidence="14 15" key="1">
    <citation type="journal article" date="2019" name="Int. J. Syst. Evol. Microbiol.">
        <title>The Global Catalogue of Microorganisms (GCM) 10K type strain sequencing project: providing services to taxonomists for standard genome sequencing and annotation.</title>
        <authorList>
            <consortium name="The Broad Institute Genomics Platform"/>
            <consortium name="The Broad Institute Genome Sequencing Center for Infectious Disease"/>
            <person name="Wu L."/>
            <person name="Ma J."/>
        </authorList>
    </citation>
    <scope>NUCLEOTIDE SEQUENCE [LARGE SCALE GENOMIC DNA]</scope>
    <source>
        <strain evidence="14 15">JCM 15089</strain>
    </source>
</reference>
<keyword evidence="6" id="KW-0732">Signal</keyword>
<keyword evidence="2" id="KW-0813">Transport</keyword>
<keyword evidence="3" id="KW-1134">Transmembrane beta strand</keyword>
<organism evidence="14 15">
    <name type="scientific">Rhizomicrobium electricum</name>
    <dbReference type="NCBI Taxonomy" id="480070"/>
    <lineage>
        <taxon>Bacteria</taxon>
        <taxon>Pseudomonadati</taxon>
        <taxon>Pseudomonadota</taxon>
        <taxon>Alphaproteobacteria</taxon>
        <taxon>Micropepsales</taxon>
        <taxon>Micropepsaceae</taxon>
        <taxon>Rhizomicrobium</taxon>
    </lineage>
</organism>
<evidence type="ECO:0000256" key="7">
    <source>
        <dbReference type="ARBA" id="ARBA00023004"/>
    </source>
</evidence>
<feature type="domain" description="Secretin/TonB short N-terminal" evidence="13">
    <location>
        <begin position="30"/>
        <end position="81"/>
    </location>
</feature>
<proteinExistence type="inferred from homology"/>
<dbReference type="InterPro" id="IPR012910">
    <property type="entry name" value="Plug_dom"/>
</dbReference>
<evidence type="ECO:0000256" key="8">
    <source>
        <dbReference type="ARBA" id="ARBA00023065"/>
    </source>
</evidence>